<dbReference type="STRING" id="1157962.A0A250XNG4"/>
<name>A0A250XNG4_9CHLO</name>
<reference evidence="1 2" key="1">
    <citation type="submission" date="2017-08" db="EMBL/GenBank/DDBJ databases">
        <title>Acidophilic green algal genome provides insights into adaptation to an acidic environment.</title>
        <authorList>
            <person name="Hirooka S."/>
            <person name="Hirose Y."/>
            <person name="Kanesaki Y."/>
            <person name="Higuchi S."/>
            <person name="Fujiwara T."/>
            <person name="Onuma R."/>
            <person name="Era A."/>
            <person name="Ohbayashi R."/>
            <person name="Uzuka A."/>
            <person name="Nozaki H."/>
            <person name="Yoshikawa H."/>
            <person name="Miyagishima S.Y."/>
        </authorList>
    </citation>
    <scope>NUCLEOTIDE SEQUENCE [LARGE SCALE GENOMIC DNA]</scope>
    <source>
        <strain evidence="1 2">NIES-2499</strain>
    </source>
</reference>
<evidence type="ECO:0000313" key="2">
    <source>
        <dbReference type="Proteomes" id="UP000232323"/>
    </source>
</evidence>
<comment type="caution">
    <text evidence="1">The sequence shown here is derived from an EMBL/GenBank/DDBJ whole genome shotgun (WGS) entry which is preliminary data.</text>
</comment>
<dbReference type="PANTHER" id="PTHR36395:SF1">
    <property type="entry name" value="RING-H2 ZINC FINGER PROTEIN"/>
    <property type="match status" value="1"/>
</dbReference>
<dbReference type="OrthoDB" id="433924at2759"/>
<dbReference type="EMBL" id="BEGY01000123">
    <property type="protein sequence ID" value="GAX84350.1"/>
    <property type="molecule type" value="Genomic_DNA"/>
</dbReference>
<protein>
    <recommendedName>
        <fullName evidence="3">Nudix hydrolase domain-containing protein</fullName>
    </recommendedName>
</protein>
<organism evidence="1 2">
    <name type="scientific">Chlamydomonas eustigma</name>
    <dbReference type="NCBI Taxonomy" id="1157962"/>
    <lineage>
        <taxon>Eukaryota</taxon>
        <taxon>Viridiplantae</taxon>
        <taxon>Chlorophyta</taxon>
        <taxon>core chlorophytes</taxon>
        <taxon>Chlorophyceae</taxon>
        <taxon>CS clade</taxon>
        <taxon>Chlamydomonadales</taxon>
        <taxon>Chlamydomonadaceae</taxon>
        <taxon>Chlamydomonas</taxon>
    </lineage>
</organism>
<dbReference type="Proteomes" id="UP000232323">
    <property type="component" value="Unassembled WGS sequence"/>
</dbReference>
<accession>A0A250XNG4</accession>
<sequence length="231" mass="25905">MLRSTPLTSLWTRKSVCNKLLATVVSPRSVKLSSFNGTTSHQLQSWLESNGVDTSGYGSGLAKTISELFEETGKRESILDLEGGRALRVVRVLSLYVINEKGQVLFEEEQVLPDGRSRFRNVALSEKLIGDEDWRHAVDRAVKEELGSILPSGYKITVLEDTYKLLTHQSNSMSYPNLTTKYIIHRVSANVTDIPQEPFSTHEPRPGGRLTTKWVWRCLSPDLQTNVLTTS</sequence>
<dbReference type="AlphaFoldDB" id="A0A250XNG4"/>
<dbReference type="PANTHER" id="PTHR36395">
    <property type="entry name" value="RING-H2 ZINC FINGER PROTEIN"/>
    <property type="match status" value="1"/>
</dbReference>
<proteinExistence type="predicted"/>
<gene>
    <name evidence="1" type="ORF">CEUSTIGMA_g11772.t1</name>
</gene>
<evidence type="ECO:0000313" key="1">
    <source>
        <dbReference type="EMBL" id="GAX84350.1"/>
    </source>
</evidence>
<keyword evidence="2" id="KW-1185">Reference proteome</keyword>
<evidence type="ECO:0008006" key="3">
    <source>
        <dbReference type="Google" id="ProtNLM"/>
    </source>
</evidence>